<dbReference type="Gene3D" id="3.40.50.150">
    <property type="entry name" value="Vaccinia Virus protein VP39"/>
    <property type="match status" value="1"/>
</dbReference>
<dbReference type="GO" id="GO:0008168">
    <property type="term" value="F:methyltransferase activity"/>
    <property type="evidence" value="ECO:0007669"/>
    <property type="project" value="UniProtKB-KW"/>
</dbReference>
<dbReference type="Proteomes" id="UP000471120">
    <property type="component" value="Unassembled WGS sequence"/>
</dbReference>
<keyword evidence="2" id="KW-0489">Methyltransferase</keyword>
<protein>
    <submittedName>
        <fullName evidence="2">Class I SAM-dependent methyltransferase</fullName>
    </submittedName>
</protein>
<reference evidence="2 3" key="1">
    <citation type="submission" date="2018-07" db="EMBL/GenBank/DDBJ databases">
        <title>Genome sequence of Rhodococcus rhodnii ATCC 35071 from Rhodnius prolixus.</title>
        <authorList>
            <person name="Patel V."/>
            <person name="Vogel K.J."/>
        </authorList>
    </citation>
    <scope>NUCLEOTIDE SEQUENCE [LARGE SCALE GENOMIC DNA]</scope>
    <source>
        <strain evidence="2 3">ATCC 35071</strain>
    </source>
</reference>
<sequence>MFERIRAAARDRFQRAVDEVVDTRLTEQADAAAAADAMAELHAEVRELRTELAQTRDLVDERTHALDTLTREIDHRRRRDIAVAAETDALTDTARFVTEHLPLAQRRPDPRATLDYALSQVDRGLGGLALEFGVATGATLTAIADALRGAVTVAGFDVFSGLPETWRTGFPAGEFAQDTIPDVDGADVVVGLFEDTLPGYLAEHPGPVAFAHLDADLYSSTATALTLIEPRVVAGTVLVFDEFFNYPGWREHEYRAWQEFADRTGCEYEYLCYTLDHEQLAVRVTALPSRE</sequence>
<evidence type="ECO:0000313" key="2">
    <source>
        <dbReference type="EMBL" id="TXG89471.1"/>
    </source>
</evidence>
<dbReference type="PANTHER" id="PTHR40036">
    <property type="entry name" value="MACROCIN O-METHYLTRANSFERASE"/>
    <property type="match status" value="1"/>
</dbReference>
<dbReference type="InterPro" id="IPR029063">
    <property type="entry name" value="SAM-dependent_MTases_sf"/>
</dbReference>
<keyword evidence="2" id="KW-0808">Transferase</keyword>
<proteinExistence type="predicted"/>
<keyword evidence="1" id="KW-0175">Coiled coil</keyword>
<dbReference type="PANTHER" id="PTHR40036:SF1">
    <property type="entry name" value="MACROCIN O-METHYLTRANSFERASE"/>
    <property type="match status" value="1"/>
</dbReference>
<organism evidence="2 3">
    <name type="scientific">Rhodococcus rhodnii</name>
    <dbReference type="NCBI Taxonomy" id="38312"/>
    <lineage>
        <taxon>Bacteria</taxon>
        <taxon>Bacillati</taxon>
        <taxon>Actinomycetota</taxon>
        <taxon>Actinomycetes</taxon>
        <taxon>Mycobacteriales</taxon>
        <taxon>Nocardiaceae</taxon>
        <taxon>Rhodococcus</taxon>
    </lineage>
</organism>
<dbReference type="AlphaFoldDB" id="A0A6P2CCP7"/>
<gene>
    <name evidence="2" type="ORF">DW322_03535</name>
</gene>
<accession>A0A6P2CCP7</accession>
<dbReference type="Pfam" id="PF13578">
    <property type="entry name" value="Methyltransf_24"/>
    <property type="match status" value="1"/>
</dbReference>
<dbReference type="GO" id="GO:0032259">
    <property type="term" value="P:methylation"/>
    <property type="evidence" value="ECO:0007669"/>
    <property type="project" value="UniProtKB-KW"/>
</dbReference>
<name>A0A6P2CCP7_9NOCA</name>
<dbReference type="RefSeq" id="WP_040772711.1">
    <property type="nucleotide sequence ID" value="NZ_QRCM01000001.1"/>
</dbReference>
<evidence type="ECO:0000313" key="3">
    <source>
        <dbReference type="Proteomes" id="UP000471120"/>
    </source>
</evidence>
<comment type="caution">
    <text evidence="2">The sequence shown here is derived from an EMBL/GenBank/DDBJ whole genome shotgun (WGS) entry which is preliminary data.</text>
</comment>
<evidence type="ECO:0000256" key="1">
    <source>
        <dbReference type="SAM" id="Coils"/>
    </source>
</evidence>
<dbReference type="InterPro" id="IPR008884">
    <property type="entry name" value="TylF_MeTrfase"/>
</dbReference>
<feature type="coiled-coil region" evidence="1">
    <location>
        <begin position="31"/>
        <end position="58"/>
    </location>
</feature>
<dbReference type="EMBL" id="QRCM01000001">
    <property type="protein sequence ID" value="TXG89471.1"/>
    <property type="molecule type" value="Genomic_DNA"/>
</dbReference>
<dbReference type="SUPFAM" id="SSF53335">
    <property type="entry name" value="S-adenosyl-L-methionine-dependent methyltransferases"/>
    <property type="match status" value="1"/>
</dbReference>